<sequence length="56" mass="7038">MLDIIGYSYRQSIYELGHNHYPEKMILGTENWVQWHEWQSILDKPYIPWHIRLDWH</sequence>
<comment type="caution">
    <text evidence="1">The sequence shown here is derived from an EMBL/GenBank/DDBJ whole genome shotgun (WGS) entry which is preliminary data.</text>
</comment>
<name>A0ABU3SYM6_9ALTE</name>
<keyword evidence="2" id="KW-1185">Reference proteome</keyword>
<dbReference type="RefSeq" id="WP_316026673.1">
    <property type="nucleotide sequence ID" value="NZ_JAWDIO010000002.1"/>
</dbReference>
<evidence type="ECO:0000313" key="2">
    <source>
        <dbReference type="Proteomes" id="UP001247805"/>
    </source>
</evidence>
<evidence type="ECO:0000313" key="1">
    <source>
        <dbReference type="EMBL" id="MDU0355119.1"/>
    </source>
</evidence>
<proteinExistence type="predicted"/>
<gene>
    <name evidence="1" type="ORF">RS130_15505</name>
</gene>
<dbReference type="Proteomes" id="UP001247805">
    <property type="component" value="Unassembled WGS sequence"/>
</dbReference>
<dbReference type="Gene3D" id="3.20.20.80">
    <property type="entry name" value="Glycosidases"/>
    <property type="match status" value="1"/>
</dbReference>
<dbReference type="EMBL" id="JAWDIO010000002">
    <property type="protein sequence ID" value="MDU0355119.1"/>
    <property type="molecule type" value="Genomic_DNA"/>
</dbReference>
<organism evidence="1 2">
    <name type="scientific">Paraglaciecola aquimarina</name>
    <dbReference type="NCBI Taxonomy" id="1235557"/>
    <lineage>
        <taxon>Bacteria</taxon>
        <taxon>Pseudomonadati</taxon>
        <taxon>Pseudomonadota</taxon>
        <taxon>Gammaproteobacteria</taxon>
        <taxon>Alteromonadales</taxon>
        <taxon>Alteromonadaceae</taxon>
        <taxon>Paraglaciecola</taxon>
    </lineage>
</organism>
<accession>A0ABU3SYM6</accession>
<reference evidence="1 2" key="1">
    <citation type="submission" date="2023-10" db="EMBL/GenBank/DDBJ databases">
        <title>Glaciecola aquimarina strain GGW-M5 nov., isolated from a coastal seawater.</title>
        <authorList>
            <person name="Bayburt H."/>
            <person name="Kim J.M."/>
            <person name="Choi B.J."/>
            <person name="Jeon C.O."/>
        </authorList>
    </citation>
    <scope>NUCLEOTIDE SEQUENCE [LARGE SCALE GENOMIC DNA]</scope>
    <source>
        <strain evidence="1 2">KCTC 32108</strain>
    </source>
</reference>
<protein>
    <submittedName>
        <fullName evidence="1">Uncharacterized protein</fullName>
    </submittedName>
</protein>